<sequence>MFLWRPRDVMNRACFAVTSLVGVLAAYHQSQTACSMLAVITCSAATSRRT</sequence>
<organism evidence="2">
    <name type="scientific">Ixodes scapularis</name>
    <name type="common">Black-legged tick</name>
    <name type="synonym">Deer tick</name>
    <dbReference type="NCBI Taxonomy" id="6945"/>
    <lineage>
        <taxon>Eukaryota</taxon>
        <taxon>Metazoa</taxon>
        <taxon>Ecdysozoa</taxon>
        <taxon>Arthropoda</taxon>
        <taxon>Chelicerata</taxon>
        <taxon>Arachnida</taxon>
        <taxon>Acari</taxon>
        <taxon>Parasitiformes</taxon>
        <taxon>Ixodida</taxon>
        <taxon>Ixodoidea</taxon>
        <taxon>Ixodidae</taxon>
        <taxon>Ixodinae</taxon>
        <taxon>Ixodes</taxon>
    </lineage>
</organism>
<protein>
    <submittedName>
        <fullName evidence="2">Putative secreted salivary protein</fullName>
    </submittedName>
</protein>
<keyword evidence="1" id="KW-0732">Signal</keyword>
<reference evidence="2" key="1">
    <citation type="submission" date="2005-05" db="EMBL/GenBank/DDBJ databases">
        <authorList>
            <person name="Tseng H.-P."/>
            <person name="Hseu T.-H."/>
            <person name="Buhler D.R."/>
            <person name="Wang W.-D."/>
            <person name="Tsai H.-L."/>
            <person name="Hu C.-H."/>
        </authorList>
    </citation>
    <scope>NUCLEOTIDE SEQUENCE</scope>
    <source>
        <strain evidence="2">IS-6-12-J-cluster-390</strain>
        <tissue evidence="2">Salivary glands</tissue>
    </source>
</reference>
<proteinExistence type="evidence at transcript level"/>
<dbReference type="EMBL" id="DQ065934">
    <property type="protein sequence ID" value="AAY66571.1"/>
    <property type="molecule type" value="mRNA"/>
</dbReference>
<reference evidence="2" key="2">
    <citation type="journal article" date="2006" name="Insect Biochem. Mol. Biol.">
        <title>An annotated catalog of salivary gland transcripts from Ixodes scapularis ticks.</title>
        <authorList>
            <person name="Ribeiro J.M."/>
            <person name="Alarcon-Chaidez F."/>
            <person name="Francischetti I.M."/>
            <person name="Mans B.J."/>
            <person name="Mather T.N."/>
            <person name="Valenzuela J.G."/>
            <person name="Wikel S.K."/>
        </authorList>
    </citation>
    <scope>NUCLEOTIDE SEQUENCE</scope>
    <source>
        <strain evidence="2">IS-6-12-J-cluster-390</strain>
        <tissue evidence="2">Salivary glands</tissue>
    </source>
</reference>
<name>Q4PN39_IXOSC</name>
<dbReference type="AlphaFoldDB" id="Q4PN39"/>
<evidence type="ECO:0000256" key="1">
    <source>
        <dbReference type="SAM" id="SignalP"/>
    </source>
</evidence>
<evidence type="ECO:0000313" key="2">
    <source>
        <dbReference type="EMBL" id="AAY66571.1"/>
    </source>
</evidence>
<feature type="signal peptide" evidence="1">
    <location>
        <begin position="1"/>
        <end position="25"/>
    </location>
</feature>
<feature type="chain" id="PRO_5004241454" evidence="1">
    <location>
        <begin position="26"/>
        <end position="50"/>
    </location>
</feature>
<accession>Q4PN39</accession>